<feature type="transmembrane region" description="Helical" evidence="1">
    <location>
        <begin position="189"/>
        <end position="212"/>
    </location>
</feature>
<keyword evidence="1" id="KW-0472">Membrane</keyword>
<feature type="transmembrane region" description="Helical" evidence="1">
    <location>
        <begin position="112"/>
        <end position="137"/>
    </location>
</feature>
<dbReference type="RefSeq" id="WP_114465282.1">
    <property type="nucleotide sequence ID" value="NZ_QPJK01000001.1"/>
</dbReference>
<evidence type="ECO:0000256" key="1">
    <source>
        <dbReference type="SAM" id="Phobius"/>
    </source>
</evidence>
<keyword evidence="3" id="KW-1185">Reference proteome</keyword>
<name>A0A368Y8P6_9BURK</name>
<evidence type="ECO:0000313" key="3">
    <source>
        <dbReference type="Proteomes" id="UP000252884"/>
    </source>
</evidence>
<feature type="transmembrane region" description="Helical" evidence="1">
    <location>
        <begin position="78"/>
        <end position="100"/>
    </location>
</feature>
<feature type="transmembrane region" description="Helical" evidence="1">
    <location>
        <begin position="12"/>
        <end position="31"/>
    </location>
</feature>
<gene>
    <name evidence="2" type="ORF">DES41_101311</name>
</gene>
<keyword evidence="1" id="KW-1133">Transmembrane helix</keyword>
<comment type="caution">
    <text evidence="2">The sequence shown here is derived from an EMBL/GenBank/DDBJ whole genome shotgun (WGS) entry which is preliminary data.</text>
</comment>
<evidence type="ECO:0000313" key="2">
    <source>
        <dbReference type="EMBL" id="RCW75716.1"/>
    </source>
</evidence>
<feature type="transmembrane region" description="Helical" evidence="1">
    <location>
        <begin position="37"/>
        <end position="57"/>
    </location>
</feature>
<sequence length="215" mass="22962">MSRLLQHLRVRPYLVGSCAAGLACALLLPAPNLVTRALLGWNVAVWLYLVLLAGMMVRADHGRVQRAAVAQAESAATVLALVSLAAVASLVGVVFELSAAKLPGVPHAWPHVLLALATVVGSWTLLPMVFALSYASVYYRSHGKGLRFPDDDAGFRPNYGDFLYFSFTIAVASQTSDVSVSSVAMRRVVLLQTLLSFAFNATILAFSINIAASLF</sequence>
<dbReference type="Proteomes" id="UP000252884">
    <property type="component" value="Unassembled WGS sequence"/>
</dbReference>
<dbReference type="OrthoDB" id="64737at2"/>
<accession>A0A368Y8P6</accession>
<reference evidence="2 3" key="1">
    <citation type="submission" date="2018-07" db="EMBL/GenBank/DDBJ databases">
        <title>Genomic Encyclopedia of Type Strains, Phase IV (KMG-IV): sequencing the most valuable type-strain genomes for metagenomic binning, comparative biology and taxonomic classification.</title>
        <authorList>
            <person name="Goeker M."/>
        </authorList>
    </citation>
    <scope>NUCLEOTIDE SEQUENCE [LARGE SCALE GENOMIC DNA]</scope>
    <source>
        <strain evidence="2 3">DSM 21634</strain>
    </source>
</reference>
<dbReference type="Pfam" id="PF07077">
    <property type="entry name" value="DUF1345"/>
    <property type="match status" value="1"/>
</dbReference>
<dbReference type="InterPro" id="IPR009781">
    <property type="entry name" value="DUF1345"/>
</dbReference>
<protein>
    <submittedName>
        <fullName evidence="2">Putative membrane protein</fullName>
    </submittedName>
</protein>
<dbReference type="EMBL" id="QPJK01000001">
    <property type="protein sequence ID" value="RCW75716.1"/>
    <property type="molecule type" value="Genomic_DNA"/>
</dbReference>
<dbReference type="AlphaFoldDB" id="A0A368Y8P6"/>
<proteinExistence type="predicted"/>
<dbReference type="PROSITE" id="PS51257">
    <property type="entry name" value="PROKAR_LIPOPROTEIN"/>
    <property type="match status" value="1"/>
</dbReference>
<keyword evidence="1" id="KW-0812">Transmembrane</keyword>
<organism evidence="2 3">
    <name type="scientific">Pseudorhodoferax soli</name>
    <dbReference type="NCBI Taxonomy" id="545864"/>
    <lineage>
        <taxon>Bacteria</taxon>
        <taxon>Pseudomonadati</taxon>
        <taxon>Pseudomonadota</taxon>
        <taxon>Betaproteobacteria</taxon>
        <taxon>Burkholderiales</taxon>
        <taxon>Comamonadaceae</taxon>
    </lineage>
</organism>